<proteinExistence type="predicted"/>
<dbReference type="PANTHER" id="PTHR38390">
    <property type="entry name" value="OS01G0103900 PROTEIN"/>
    <property type="match status" value="1"/>
</dbReference>
<organism evidence="1 2">
    <name type="scientific">Ceratopteris richardii</name>
    <name type="common">Triangle waterfern</name>
    <dbReference type="NCBI Taxonomy" id="49495"/>
    <lineage>
        <taxon>Eukaryota</taxon>
        <taxon>Viridiplantae</taxon>
        <taxon>Streptophyta</taxon>
        <taxon>Embryophyta</taxon>
        <taxon>Tracheophyta</taxon>
        <taxon>Polypodiopsida</taxon>
        <taxon>Polypodiidae</taxon>
        <taxon>Polypodiales</taxon>
        <taxon>Pteridineae</taxon>
        <taxon>Pteridaceae</taxon>
        <taxon>Parkerioideae</taxon>
        <taxon>Ceratopteris</taxon>
    </lineage>
</organism>
<comment type="caution">
    <text evidence="1">The sequence shown here is derived from an EMBL/GenBank/DDBJ whole genome shotgun (WGS) entry which is preliminary data.</text>
</comment>
<sequence length="527" mass="58974">MGLLCFVLDLPSLPSLLLVDIKRILLHVSNICAVTRFKHPRMVSSSGDTSVNIALCCVDKASTSDKYELRIIYKPTDPLNLRQFHHAVTSLLPSTSLTSHSGHGQVSSLGALLQLKDGMFSWAGQQSAKKIIMITSLFLEDVNSFRQMLVEAADRCVAIDFVQIFLEKLYMGVSGSVLQMESLPNLGDSVTEFENCTFQRIPWDLWKLASLEKKWVKELVNDVEGSVEIILIFHEKLYKDIDKLFCSLHPFLVQLEDSIQPCQTCRCHGAVMNSHVMQKMSTANSLCPVTGQELDTHDFTSNGVQVGSRTVLYLPSFMSPMEPIKLFKGPKPSLAFTVSKCILLSTLSEGLLFGDPYIVVPTSEVDLDYDTGKLEINDGVFSSLCDALHSQDCGLLCASSFDIDMGMEKSFPCYYLLFPSENRLFLARRIAASEELMQLSLPELKNQDIPEEMRESVSWVWKATTLSVTIVASTAKSIGSPKRVCISIQCQFKGHKTAKEDNRLHNKELKMKEILCLEKRKAISHRH</sequence>
<dbReference type="PANTHER" id="PTHR38390:SF2">
    <property type="entry name" value="OS01G0103900 PROTEIN"/>
    <property type="match status" value="1"/>
</dbReference>
<accession>A0A8T2UYX2</accession>
<dbReference type="OrthoDB" id="1906673at2759"/>
<dbReference type="AlphaFoldDB" id="A0A8T2UYX2"/>
<keyword evidence="2" id="KW-1185">Reference proteome</keyword>
<reference evidence="1" key="1">
    <citation type="submission" date="2021-08" db="EMBL/GenBank/DDBJ databases">
        <title>WGS assembly of Ceratopteris richardii.</title>
        <authorList>
            <person name="Marchant D.B."/>
            <person name="Chen G."/>
            <person name="Jenkins J."/>
            <person name="Shu S."/>
            <person name="Leebens-Mack J."/>
            <person name="Grimwood J."/>
            <person name="Schmutz J."/>
            <person name="Soltis P."/>
            <person name="Soltis D."/>
            <person name="Chen Z.-H."/>
        </authorList>
    </citation>
    <scope>NUCLEOTIDE SEQUENCE</scope>
    <source>
        <strain evidence="1">Whitten #5841</strain>
        <tissue evidence="1">Leaf</tissue>
    </source>
</reference>
<evidence type="ECO:0000313" key="1">
    <source>
        <dbReference type="EMBL" id="KAH7438694.1"/>
    </source>
</evidence>
<dbReference type="EMBL" id="CM035409">
    <property type="protein sequence ID" value="KAH7438694.1"/>
    <property type="molecule type" value="Genomic_DNA"/>
</dbReference>
<protein>
    <submittedName>
        <fullName evidence="1">Uncharacterized protein</fullName>
    </submittedName>
</protein>
<dbReference type="OMA" id="CITNPHR"/>
<dbReference type="Proteomes" id="UP000825935">
    <property type="component" value="Chromosome 4"/>
</dbReference>
<gene>
    <name evidence="1" type="ORF">KP509_04G027200</name>
</gene>
<evidence type="ECO:0000313" key="2">
    <source>
        <dbReference type="Proteomes" id="UP000825935"/>
    </source>
</evidence>
<name>A0A8T2UYX2_CERRI</name>